<dbReference type="Proteomes" id="UP000230564">
    <property type="component" value="Unassembled WGS sequence"/>
</dbReference>
<dbReference type="EMBL" id="PCWQ01000008">
    <property type="protein sequence ID" value="PIR06876.1"/>
    <property type="molecule type" value="Genomic_DNA"/>
</dbReference>
<evidence type="ECO:0000256" key="1">
    <source>
        <dbReference type="ARBA" id="ARBA00004196"/>
    </source>
</evidence>
<dbReference type="Gene3D" id="2.40.420.20">
    <property type="match status" value="1"/>
</dbReference>
<sequence>MKIAKKLIWLIIILLIVVIGVYFTLRHFSPNQTSYITETVIRTNLQQTVEVTGSVESADEIDLNFATAGTLDRLLVEVGDEVIAGQQLAILSAGSISSKVEDAVAAVEVAQSDLDALIAGASVEDIKVAEEEVSITQSTYQTNLDKLSNLESTRDQELEDLRLAAVNTIEDKYFIGKHSLNVVDDAIMDEIADNYLLVYDADLLARAKSNYNLANSQYNALELGINNLNDHSSQEQVILVLDDLKSVLDLIYDALIDTYSVMIYTIENTEYTKTIIDTLKSSLNTQNTSVATAITSVHDAAYDLRTRDLYYQTSIINAKNDVNYALSNLDLAKAKLNLKKAQPREFEIKAAEAKVRQAQANLGGYLSDLSDTIIKAPVDGIVTSLNFDEGENTSLSLPVVSMIGLSEVQIEVNVPESDITKVKLGDKVEIVLDAFSIEDNFSGIVTFIDPAATIINDVVYYQVTVVLSEKDERIKIGMTADLTIITSSKDDVLVVPTRAIIYQDNKKYLRILEGETMREIEVQTGLSGDNGLVELLSGLKEGEEVVTFVKNGN</sequence>
<dbReference type="Gene3D" id="2.40.30.170">
    <property type="match status" value="1"/>
</dbReference>
<accession>A0A2H0NFM1</accession>
<dbReference type="PANTHER" id="PTHR32347">
    <property type="entry name" value="EFFLUX SYSTEM COMPONENT YKNX-RELATED"/>
    <property type="match status" value="1"/>
</dbReference>
<proteinExistence type="inferred from homology"/>
<dbReference type="GO" id="GO:0030313">
    <property type="term" value="C:cell envelope"/>
    <property type="evidence" value="ECO:0007669"/>
    <property type="project" value="UniProtKB-SubCell"/>
</dbReference>
<dbReference type="InterPro" id="IPR058792">
    <property type="entry name" value="Beta-barrel_RND_2"/>
</dbReference>
<comment type="caution">
    <text evidence="6">The sequence shown here is derived from an EMBL/GenBank/DDBJ whole genome shotgun (WGS) entry which is preliminary data.</text>
</comment>
<keyword evidence="3" id="KW-0175">Coiled coil</keyword>
<dbReference type="NCBIfam" id="TIGR01730">
    <property type="entry name" value="RND_mfp"/>
    <property type="match status" value="1"/>
</dbReference>
<dbReference type="AlphaFoldDB" id="A0A2H0NFM1"/>
<comment type="subcellular location">
    <subcellularLocation>
        <location evidence="1">Cell envelope</location>
    </subcellularLocation>
</comment>
<organism evidence="6 7">
    <name type="scientific">Candidatus Komeilibacteria bacterium CG11_big_fil_rev_8_21_14_0_20_36_20</name>
    <dbReference type="NCBI Taxonomy" id="1974477"/>
    <lineage>
        <taxon>Bacteria</taxon>
        <taxon>Candidatus Komeiliibacteriota</taxon>
    </lineage>
</organism>
<dbReference type="InterPro" id="IPR006143">
    <property type="entry name" value="RND_pump_MFP"/>
</dbReference>
<gene>
    <name evidence="6" type="ORF">COV55_02105</name>
</gene>
<dbReference type="GO" id="GO:0022857">
    <property type="term" value="F:transmembrane transporter activity"/>
    <property type="evidence" value="ECO:0007669"/>
    <property type="project" value="InterPro"/>
</dbReference>
<keyword evidence="4" id="KW-0812">Transmembrane</keyword>
<evidence type="ECO:0000256" key="4">
    <source>
        <dbReference type="SAM" id="Phobius"/>
    </source>
</evidence>
<reference evidence="6 7" key="1">
    <citation type="submission" date="2017-09" db="EMBL/GenBank/DDBJ databases">
        <title>Depth-based differentiation of microbial function through sediment-hosted aquifers and enrichment of novel symbionts in the deep terrestrial subsurface.</title>
        <authorList>
            <person name="Probst A.J."/>
            <person name="Ladd B."/>
            <person name="Jarett J.K."/>
            <person name="Geller-Mcgrath D.E."/>
            <person name="Sieber C.M."/>
            <person name="Emerson J.B."/>
            <person name="Anantharaman K."/>
            <person name="Thomas B.C."/>
            <person name="Malmstrom R."/>
            <person name="Stieglmeier M."/>
            <person name="Klingl A."/>
            <person name="Woyke T."/>
            <person name="Ryan C.M."/>
            <person name="Banfield J.F."/>
        </authorList>
    </citation>
    <scope>NUCLEOTIDE SEQUENCE [LARGE SCALE GENOMIC DNA]</scope>
    <source>
        <strain evidence="6">CG11_big_fil_rev_8_21_14_0_20_36_20</strain>
    </source>
</reference>
<name>A0A2H0NFM1_9BACT</name>
<keyword evidence="4" id="KW-0472">Membrane</keyword>
<dbReference type="InterPro" id="IPR050465">
    <property type="entry name" value="UPF0194_transport"/>
</dbReference>
<evidence type="ECO:0000256" key="2">
    <source>
        <dbReference type="ARBA" id="ARBA00009477"/>
    </source>
</evidence>
<evidence type="ECO:0000259" key="5">
    <source>
        <dbReference type="Pfam" id="PF25954"/>
    </source>
</evidence>
<keyword evidence="4" id="KW-1133">Transmembrane helix</keyword>
<dbReference type="Pfam" id="PF25954">
    <property type="entry name" value="Beta-barrel_RND_2"/>
    <property type="match status" value="1"/>
</dbReference>
<comment type="similarity">
    <text evidence="2">Belongs to the membrane fusion protein (MFP) (TC 8.A.1) family.</text>
</comment>
<evidence type="ECO:0000313" key="6">
    <source>
        <dbReference type="EMBL" id="PIR06876.1"/>
    </source>
</evidence>
<feature type="transmembrane region" description="Helical" evidence="4">
    <location>
        <begin position="7"/>
        <end position="25"/>
    </location>
</feature>
<evidence type="ECO:0000313" key="7">
    <source>
        <dbReference type="Proteomes" id="UP000230564"/>
    </source>
</evidence>
<dbReference type="Gene3D" id="2.40.50.100">
    <property type="match status" value="1"/>
</dbReference>
<dbReference type="PANTHER" id="PTHR32347:SF23">
    <property type="entry name" value="BLL5650 PROTEIN"/>
    <property type="match status" value="1"/>
</dbReference>
<feature type="domain" description="CusB-like beta-barrel" evidence="5">
    <location>
        <begin position="410"/>
        <end position="486"/>
    </location>
</feature>
<protein>
    <recommendedName>
        <fullName evidence="5">CusB-like beta-barrel domain-containing protein</fullName>
    </recommendedName>
</protein>
<dbReference type="SUPFAM" id="SSF111369">
    <property type="entry name" value="HlyD-like secretion proteins"/>
    <property type="match status" value="1"/>
</dbReference>
<dbReference type="GO" id="GO:0016020">
    <property type="term" value="C:membrane"/>
    <property type="evidence" value="ECO:0007669"/>
    <property type="project" value="InterPro"/>
</dbReference>
<evidence type="ECO:0000256" key="3">
    <source>
        <dbReference type="ARBA" id="ARBA00023054"/>
    </source>
</evidence>